<dbReference type="Proteomes" id="UP001515480">
    <property type="component" value="Unassembled WGS sequence"/>
</dbReference>
<dbReference type="InterPro" id="IPR008884">
    <property type="entry name" value="TylF_MeTrfase"/>
</dbReference>
<evidence type="ECO:0000313" key="2">
    <source>
        <dbReference type="Proteomes" id="UP001515480"/>
    </source>
</evidence>
<protein>
    <recommendedName>
        <fullName evidence="3">Protein xylosyltransferase</fullName>
    </recommendedName>
</protein>
<keyword evidence="2" id="KW-1185">Reference proteome</keyword>
<evidence type="ECO:0008006" key="3">
    <source>
        <dbReference type="Google" id="ProtNLM"/>
    </source>
</evidence>
<sequence>MSLRKGMWTRFNHTQAGFNHDQVFRFYDPKWIFGADGPLACWCQQFPYGADVRKRDTYQFGVYTGGTMAGQVYYFHELRLRVGTMWGFDSFVGLPPEQEGHPLVTKNWRVGAYSAADAFRTWRWERLEARILQRINRSAADGRVRLLRGFFNDTLQPRLAMERRMQPALYVDVDADLYISSAQCLDWLFCSGLMSAGSVNGTLVRYDDWGGPTDAKRLLGERLAHHEITNRHNVRWRHAALLSNWFRVESYRLDHKWCAARGYPPLPPNIGRDADAAVLATPSEEELSACFHRTRLWSRPFVSRSGTKARCSEQYLRYLASTYEWALKPAHEMRNWSAREQVVVSGETRATRSRHDGREALGGQDAMVALDERLETEACDGEPV</sequence>
<reference evidence="1 2" key="1">
    <citation type="journal article" date="2024" name="Science">
        <title>Giant polyketide synthase enzymes in the biosynthesis of giant marine polyether toxins.</title>
        <authorList>
            <person name="Fallon T.R."/>
            <person name="Shende V.V."/>
            <person name="Wierzbicki I.H."/>
            <person name="Pendleton A.L."/>
            <person name="Watervoot N.F."/>
            <person name="Auber R.P."/>
            <person name="Gonzalez D.J."/>
            <person name="Wisecaver J.H."/>
            <person name="Moore B.S."/>
        </authorList>
    </citation>
    <scope>NUCLEOTIDE SEQUENCE [LARGE SCALE GENOMIC DNA]</scope>
    <source>
        <strain evidence="1 2">12B1</strain>
    </source>
</reference>
<evidence type="ECO:0000313" key="1">
    <source>
        <dbReference type="EMBL" id="KAL1503125.1"/>
    </source>
</evidence>
<dbReference type="PANTHER" id="PTHR40036:SF1">
    <property type="entry name" value="MACROCIN O-METHYLTRANSFERASE"/>
    <property type="match status" value="1"/>
</dbReference>
<dbReference type="Gene3D" id="3.40.50.150">
    <property type="entry name" value="Vaccinia Virus protein VP39"/>
    <property type="match status" value="1"/>
</dbReference>
<name>A0AB34IPQ3_PRYPA</name>
<gene>
    <name evidence="1" type="ORF">AB1Y20_011188</name>
</gene>
<dbReference type="EMBL" id="JBGBPQ010000022">
    <property type="protein sequence ID" value="KAL1503125.1"/>
    <property type="molecule type" value="Genomic_DNA"/>
</dbReference>
<accession>A0AB34IPQ3</accession>
<proteinExistence type="predicted"/>
<dbReference type="InterPro" id="IPR029063">
    <property type="entry name" value="SAM-dependent_MTases_sf"/>
</dbReference>
<dbReference type="PANTHER" id="PTHR40036">
    <property type="entry name" value="MACROCIN O-METHYLTRANSFERASE"/>
    <property type="match status" value="1"/>
</dbReference>
<dbReference type="Pfam" id="PF05711">
    <property type="entry name" value="TylF"/>
    <property type="match status" value="1"/>
</dbReference>
<comment type="caution">
    <text evidence="1">The sequence shown here is derived from an EMBL/GenBank/DDBJ whole genome shotgun (WGS) entry which is preliminary data.</text>
</comment>
<organism evidence="1 2">
    <name type="scientific">Prymnesium parvum</name>
    <name type="common">Toxic golden alga</name>
    <dbReference type="NCBI Taxonomy" id="97485"/>
    <lineage>
        <taxon>Eukaryota</taxon>
        <taxon>Haptista</taxon>
        <taxon>Haptophyta</taxon>
        <taxon>Prymnesiophyceae</taxon>
        <taxon>Prymnesiales</taxon>
        <taxon>Prymnesiaceae</taxon>
        <taxon>Prymnesium</taxon>
    </lineage>
</organism>
<dbReference type="AlphaFoldDB" id="A0AB34IPQ3"/>